<reference evidence="8 9" key="1">
    <citation type="journal article" date="2023" name="Genome Announc.">
        <title>Pan-Genome Analyses of the Genus Cohnella and Proposal of the Novel Species Cohnella silvisoli sp. nov., Isolated from Forest Soil.</title>
        <authorList>
            <person name="Wang C."/>
            <person name="Mao L."/>
            <person name="Bao G."/>
            <person name="Zhu H."/>
        </authorList>
    </citation>
    <scope>NUCLEOTIDE SEQUENCE [LARGE SCALE GENOMIC DNA]</scope>
    <source>
        <strain evidence="8 9">NL03-T5-1</strain>
    </source>
</reference>
<dbReference type="InterPro" id="IPR005158">
    <property type="entry name" value="BTAD"/>
</dbReference>
<proteinExistence type="inferred from homology"/>
<keyword evidence="9" id="KW-1185">Reference proteome</keyword>
<dbReference type="SMART" id="SM01043">
    <property type="entry name" value="BTAD"/>
    <property type="match status" value="1"/>
</dbReference>
<name>A0ABV1L175_9BACL</name>
<dbReference type="PROSITE" id="PS50110">
    <property type="entry name" value="RESPONSE_REGULATORY"/>
    <property type="match status" value="1"/>
</dbReference>
<evidence type="ECO:0000256" key="2">
    <source>
        <dbReference type="ARBA" id="ARBA00023012"/>
    </source>
</evidence>
<dbReference type="SMART" id="SM00448">
    <property type="entry name" value="REC"/>
    <property type="match status" value="1"/>
</dbReference>
<dbReference type="Gene3D" id="1.25.40.10">
    <property type="entry name" value="Tetratricopeptide repeat domain"/>
    <property type="match status" value="1"/>
</dbReference>
<keyword evidence="2" id="KW-0902">Two-component regulatory system</keyword>
<dbReference type="InterPro" id="IPR036388">
    <property type="entry name" value="WH-like_DNA-bd_sf"/>
</dbReference>
<dbReference type="SUPFAM" id="SSF48452">
    <property type="entry name" value="TPR-like"/>
    <property type="match status" value="1"/>
</dbReference>
<dbReference type="Pfam" id="PF03704">
    <property type="entry name" value="BTAD"/>
    <property type="match status" value="1"/>
</dbReference>
<evidence type="ECO:0000256" key="6">
    <source>
        <dbReference type="PROSITE-ProRule" id="PRU00169"/>
    </source>
</evidence>
<keyword evidence="3" id="KW-0805">Transcription regulation</keyword>
<keyword evidence="4" id="KW-0238">DNA-binding</keyword>
<evidence type="ECO:0000256" key="3">
    <source>
        <dbReference type="ARBA" id="ARBA00023015"/>
    </source>
</evidence>
<evidence type="ECO:0000256" key="1">
    <source>
        <dbReference type="ARBA" id="ARBA00005820"/>
    </source>
</evidence>
<comment type="caution">
    <text evidence="8">The sequence shown here is derived from an EMBL/GenBank/DDBJ whole genome shotgun (WGS) entry which is preliminary data.</text>
</comment>
<dbReference type="InterPro" id="IPR011990">
    <property type="entry name" value="TPR-like_helical_dom_sf"/>
</dbReference>
<evidence type="ECO:0000256" key="4">
    <source>
        <dbReference type="ARBA" id="ARBA00023125"/>
    </source>
</evidence>
<dbReference type="InterPro" id="IPR001867">
    <property type="entry name" value="OmpR/PhoB-type_DNA-bd"/>
</dbReference>
<keyword evidence="6" id="KW-0597">Phosphoprotein</keyword>
<dbReference type="InterPro" id="IPR051677">
    <property type="entry name" value="AfsR-DnrI-RedD_regulator"/>
</dbReference>
<dbReference type="Pfam" id="PF00072">
    <property type="entry name" value="Response_reg"/>
    <property type="match status" value="1"/>
</dbReference>
<evidence type="ECO:0000313" key="8">
    <source>
        <dbReference type="EMBL" id="MEQ4485986.1"/>
    </source>
</evidence>
<dbReference type="PANTHER" id="PTHR35807:SF1">
    <property type="entry name" value="TRANSCRIPTIONAL REGULATOR REDD"/>
    <property type="match status" value="1"/>
</dbReference>
<feature type="domain" description="Response regulatory" evidence="7">
    <location>
        <begin position="3"/>
        <end position="119"/>
    </location>
</feature>
<organism evidence="8 9">
    <name type="scientific">Cohnella silvisoli</name>
    <dbReference type="NCBI Taxonomy" id="2873699"/>
    <lineage>
        <taxon>Bacteria</taxon>
        <taxon>Bacillati</taxon>
        <taxon>Bacillota</taxon>
        <taxon>Bacilli</taxon>
        <taxon>Bacillales</taxon>
        <taxon>Paenibacillaceae</taxon>
        <taxon>Cohnella</taxon>
    </lineage>
</organism>
<keyword evidence="5" id="KW-0804">Transcription</keyword>
<comment type="similarity">
    <text evidence="1">Belongs to the AfsR/DnrI/RedD regulatory family.</text>
</comment>
<dbReference type="Proteomes" id="UP001493487">
    <property type="component" value="Unassembled WGS sequence"/>
</dbReference>
<dbReference type="SMART" id="SM00862">
    <property type="entry name" value="Trans_reg_C"/>
    <property type="match status" value="1"/>
</dbReference>
<dbReference type="Gene3D" id="1.10.10.10">
    <property type="entry name" value="Winged helix-like DNA-binding domain superfamily/Winged helix DNA-binding domain"/>
    <property type="match status" value="1"/>
</dbReference>
<dbReference type="InterPro" id="IPR016032">
    <property type="entry name" value="Sig_transdc_resp-reg_C-effctor"/>
</dbReference>
<dbReference type="SUPFAM" id="SSF52172">
    <property type="entry name" value="CheY-like"/>
    <property type="match status" value="1"/>
</dbReference>
<dbReference type="InterPro" id="IPR001789">
    <property type="entry name" value="Sig_transdc_resp-reg_receiver"/>
</dbReference>
<dbReference type="EMBL" id="JASKHM010000018">
    <property type="protein sequence ID" value="MEQ4485986.1"/>
    <property type="molecule type" value="Genomic_DNA"/>
</dbReference>
<gene>
    <name evidence="8" type="ORF">QJS35_26760</name>
</gene>
<protein>
    <submittedName>
        <fullName evidence="8">Response regulator</fullName>
    </submittedName>
</protein>
<accession>A0ABV1L175</accession>
<dbReference type="InterPro" id="IPR011006">
    <property type="entry name" value="CheY-like_superfamily"/>
</dbReference>
<dbReference type="Pfam" id="PF00486">
    <property type="entry name" value="Trans_reg_C"/>
    <property type="match status" value="1"/>
</dbReference>
<dbReference type="Gene3D" id="3.40.50.2300">
    <property type="match status" value="1"/>
</dbReference>
<evidence type="ECO:0000256" key="5">
    <source>
        <dbReference type="ARBA" id="ARBA00023163"/>
    </source>
</evidence>
<sequence length="375" mass="43041">MIHVIAVDDELPALNRVGKMLETLDGIHVSGLFEKAKTFLEHVLTTPEQIDLVLLDMEMPGFHGLELARRLRAFRPEIHFAFLTAHEEYARDAFDVEALDYLLKPIMKEDLERMISRFMKRSNRLNVDVAIPERGVAVRSFGPFAVTTDKGEQIRFRNSKGRELLAYLHHHRGKSVGKAQILDDIWYGRDVERTQVTLHSTVYQLRKDLEVFGLQEIVELSKTAGGSYRVHWSAAFDDVAEYEREYELYKRTSSLMHVLRAVQLYGDGYLAGSGYGWAAPRQTELEFSYAELLEAMVDAYARQQRYEIALGPMQKWAQLLPLDLRLHSKMIALLLLMNREADAGEYHELAIELLDHADRSKLDFSLLSANPTSLF</sequence>
<evidence type="ECO:0000313" key="9">
    <source>
        <dbReference type="Proteomes" id="UP001493487"/>
    </source>
</evidence>
<evidence type="ECO:0000259" key="7">
    <source>
        <dbReference type="PROSITE" id="PS50110"/>
    </source>
</evidence>
<dbReference type="RefSeq" id="WP_232189028.1">
    <property type="nucleotide sequence ID" value="NZ_JAIOAP010000017.1"/>
</dbReference>
<feature type="modified residue" description="4-aspartylphosphate" evidence="6">
    <location>
        <position position="56"/>
    </location>
</feature>
<dbReference type="PANTHER" id="PTHR35807">
    <property type="entry name" value="TRANSCRIPTIONAL REGULATOR REDD-RELATED"/>
    <property type="match status" value="1"/>
</dbReference>
<dbReference type="SUPFAM" id="SSF46894">
    <property type="entry name" value="C-terminal effector domain of the bipartite response regulators"/>
    <property type="match status" value="1"/>
</dbReference>